<dbReference type="PANTHER" id="PTHR23278:SF25">
    <property type="entry name" value="GH14967P"/>
    <property type="match status" value="1"/>
</dbReference>
<sequence length="238" mass="26410">SPACRPNQNRVHGVAKFENANISCDVDANPPQVKFRWTFNNSAESNEVQTARYRSSGTRSVVTYTPMSELDYGTLLCWATNKIGDQRVPCVYHVIAAGRPDTVHNCTQTNYTTDSFFLQCSEGFNGGLPQSFVLELYDSQTHKLRVNMTTSVPVFSVTGLEPGLSFQAHVYAFNNKGRSEASVISAYTLLSSPGRPFHARRLDGRKFSWGLINAWDVGTEEQSNVSSRSSTRVVDCFS</sequence>
<accession>A0A8J2KIT8</accession>
<protein>
    <recommendedName>
        <fullName evidence="5">Ig-like domain-containing protein</fullName>
    </recommendedName>
</protein>
<dbReference type="PROSITE" id="PS50853">
    <property type="entry name" value="FN3"/>
    <property type="match status" value="1"/>
</dbReference>
<gene>
    <name evidence="3" type="ORF">AFUS01_LOCUS24382</name>
</gene>
<dbReference type="Pfam" id="PF13927">
    <property type="entry name" value="Ig_3"/>
    <property type="match status" value="1"/>
</dbReference>
<organism evidence="3 4">
    <name type="scientific">Allacma fusca</name>
    <dbReference type="NCBI Taxonomy" id="39272"/>
    <lineage>
        <taxon>Eukaryota</taxon>
        <taxon>Metazoa</taxon>
        <taxon>Ecdysozoa</taxon>
        <taxon>Arthropoda</taxon>
        <taxon>Hexapoda</taxon>
        <taxon>Collembola</taxon>
        <taxon>Symphypleona</taxon>
        <taxon>Sminthuridae</taxon>
        <taxon>Allacma</taxon>
    </lineage>
</organism>
<evidence type="ECO:0008006" key="5">
    <source>
        <dbReference type="Google" id="ProtNLM"/>
    </source>
</evidence>
<evidence type="ECO:0000259" key="1">
    <source>
        <dbReference type="PROSITE" id="PS50835"/>
    </source>
</evidence>
<dbReference type="CDD" id="cd00096">
    <property type="entry name" value="Ig"/>
    <property type="match status" value="1"/>
</dbReference>
<evidence type="ECO:0000313" key="4">
    <source>
        <dbReference type="Proteomes" id="UP000708208"/>
    </source>
</evidence>
<dbReference type="InterPro" id="IPR007110">
    <property type="entry name" value="Ig-like_dom"/>
</dbReference>
<feature type="domain" description="Ig-like" evidence="1">
    <location>
        <begin position="2"/>
        <end position="81"/>
    </location>
</feature>
<dbReference type="AlphaFoldDB" id="A0A8J2KIT8"/>
<evidence type="ECO:0000313" key="3">
    <source>
        <dbReference type="EMBL" id="CAG7785777.1"/>
    </source>
</evidence>
<dbReference type="InterPro" id="IPR003961">
    <property type="entry name" value="FN3_dom"/>
</dbReference>
<reference evidence="3" key="1">
    <citation type="submission" date="2021-06" db="EMBL/GenBank/DDBJ databases">
        <authorList>
            <person name="Hodson N. C."/>
            <person name="Mongue J. A."/>
            <person name="Jaron S. K."/>
        </authorList>
    </citation>
    <scope>NUCLEOTIDE SEQUENCE</scope>
</reference>
<proteinExistence type="predicted"/>
<feature type="domain" description="Fibronectin type-III" evidence="2">
    <location>
        <begin position="99"/>
        <end position="194"/>
    </location>
</feature>
<keyword evidence="4" id="KW-1185">Reference proteome</keyword>
<name>A0A8J2KIT8_9HEXA</name>
<feature type="non-terminal residue" evidence="3">
    <location>
        <position position="238"/>
    </location>
</feature>
<dbReference type="EMBL" id="CAJVCH010303685">
    <property type="protein sequence ID" value="CAG7785777.1"/>
    <property type="molecule type" value="Genomic_DNA"/>
</dbReference>
<comment type="caution">
    <text evidence="3">The sequence shown here is derived from an EMBL/GenBank/DDBJ whole genome shotgun (WGS) entry which is preliminary data.</text>
</comment>
<dbReference type="PANTHER" id="PTHR23278">
    <property type="entry name" value="SIDESTEP PROTEIN"/>
    <property type="match status" value="1"/>
</dbReference>
<dbReference type="PROSITE" id="PS50835">
    <property type="entry name" value="IG_LIKE"/>
    <property type="match status" value="1"/>
</dbReference>
<dbReference type="OrthoDB" id="8825892at2759"/>
<dbReference type="Proteomes" id="UP000708208">
    <property type="component" value="Unassembled WGS sequence"/>
</dbReference>
<dbReference type="CDD" id="cd00063">
    <property type="entry name" value="FN3"/>
    <property type="match status" value="1"/>
</dbReference>
<evidence type="ECO:0000259" key="2">
    <source>
        <dbReference type="PROSITE" id="PS50853"/>
    </source>
</evidence>